<evidence type="ECO:0000256" key="4">
    <source>
        <dbReference type="ARBA" id="ARBA00022837"/>
    </source>
</evidence>
<sequence length="724" mass="80762">MGRLSIHFKKAVIGACTVSTLLCANPLQQAIADVLPRASTTGKPNFITIVLDDMGFSDLGSFGSEIPTPNLDQLANTGIILNNFYAAPTSTPSRAMLFTGKDYHQSGVGNMPTWVRPEQRDRQGHNLAGYEGLLPEYVLPFTEVLQNTGYHNMMVGKWDLGEEPEYYPSKRGIDQTFVLLPGGDTYFLSDAQGKLVTTFDANYYANLGLESPYNQNGVEFKDFPPNAYATTYYTDKTLEILDSRDKSKPFYLNLSYITPHDPYQAPADVTAKYLAYYERGWDVIREERFTRQKQLGFWTDNLQLPARPENVPAWDSLTDEQKRYETKRMAIYAAMLDILDQNIGRVVQHLKDIGEYDNTVIFVHSDNGGAFSAAGGPAYKAYVAKNFDNSYENIGNIKSLIGSSPGWGMVMNTPLNQYKRDTFDGGVRTAAFVHYPQSKISGVKYSGLTSVMDISATILDMAGAQYPYVYKDRPNTPMQGISMAGLFSGQVVSDPERWLAWELDSAKGVRKGNWKLSQKWIPEQNRWDENWYLFNLTIDPFERNNLSTKEPEKFAELLKVYRQYAEQNSVIEISGKIINGDLGGLINSTILSDARVTGGTAVNYLYFNQKTTPKTTDLVEVEASIQPAKEHIGLPANIFVQVTYTPPEGTPVKLMFKQDGSATLWDDTSILPFFSVSALTKRVPVPIYQGVLSLPGKVDILLGYQLSDGTMVKSEKPITITVGS</sequence>
<dbReference type="PANTHER" id="PTHR42693">
    <property type="entry name" value="ARYLSULFATASE FAMILY MEMBER"/>
    <property type="match status" value="1"/>
</dbReference>
<dbReference type="Gene3D" id="3.30.1120.10">
    <property type="match status" value="1"/>
</dbReference>
<dbReference type="PANTHER" id="PTHR42693:SF33">
    <property type="entry name" value="ARYLSULFATASE"/>
    <property type="match status" value="1"/>
</dbReference>
<dbReference type="InterPro" id="IPR000917">
    <property type="entry name" value="Sulfatase_N"/>
</dbReference>
<dbReference type="GO" id="GO:0016740">
    <property type="term" value="F:transferase activity"/>
    <property type="evidence" value="ECO:0007669"/>
    <property type="project" value="UniProtKB-KW"/>
</dbReference>
<dbReference type="KEGG" id="blep:AL038_02915"/>
<dbReference type="OrthoDB" id="9803751at2"/>
<dbReference type="Pfam" id="PF00884">
    <property type="entry name" value="Sulfatase"/>
    <property type="match status" value="1"/>
</dbReference>
<dbReference type="Proteomes" id="UP000234271">
    <property type="component" value="Chromosome"/>
</dbReference>
<gene>
    <name evidence="7" type="ORF">BLE401_03135</name>
</gene>
<dbReference type="InterPro" id="IPR017850">
    <property type="entry name" value="Alkaline_phosphatase_core_sf"/>
</dbReference>
<feature type="domain" description="Sulfatase N-terminal" evidence="6">
    <location>
        <begin position="44"/>
        <end position="464"/>
    </location>
</feature>
<evidence type="ECO:0000259" key="6">
    <source>
        <dbReference type="Pfam" id="PF00884"/>
    </source>
</evidence>
<dbReference type="EMBL" id="CP018889">
    <property type="protein sequence ID" value="AUI67789.1"/>
    <property type="molecule type" value="Genomic_DNA"/>
</dbReference>
<keyword evidence="8" id="KW-1185">Reference proteome</keyword>
<keyword evidence="3 7" id="KW-0378">Hydrolase</keyword>
<comment type="PTM">
    <text evidence="5">The conversion to 3-oxoalanine (also known as C-formylglycine, FGly), of a serine or cysteine residue in prokaryotes and of a cysteine residue in eukaryotes, is critical for catalytic activity.</text>
</comment>
<feature type="modified residue" description="3-oxoalanine (Ser)" evidence="5">
    <location>
        <position position="90"/>
    </location>
</feature>
<keyword evidence="4" id="KW-0106">Calcium</keyword>
<evidence type="ECO:0000256" key="2">
    <source>
        <dbReference type="ARBA" id="ARBA00022723"/>
    </source>
</evidence>
<evidence type="ECO:0000256" key="3">
    <source>
        <dbReference type="ARBA" id="ARBA00022801"/>
    </source>
</evidence>
<dbReference type="AlphaFoldDB" id="A0A2N9YBJ6"/>
<proteinExistence type="inferred from homology"/>
<protein>
    <submittedName>
        <fullName evidence="7">Sulfatase-like hydrolase/transferase</fullName>
    </submittedName>
</protein>
<name>A0A2N9YBJ6_9GAMM</name>
<evidence type="ECO:0000256" key="1">
    <source>
        <dbReference type="ARBA" id="ARBA00008779"/>
    </source>
</evidence>
<dbReference type="SUPFAM" id="SSF53649">
    <property type="entry name" value="Alkaline phosphatase-like"/>
    <property type="match status" value="1"/>
</dbReference>
<organism evidence="7 8">
    <name type="scientific">Beggiatoa leptomitoformis</name>
    <dbReference type="NCBI Taxonomy" id="288004"/>
    <lineage>
        <taxon>Bacteria</taxon>
        <taxon>Pseudomonadati</taxon>
        <taxon>Pseudomonadota</taxon>
        <taxon>Gammaproteobacteria</taxon>
        <taxon>Thiotrichales</taxon>
        <taxon>Thiotrichaceae</taxon>
        <taxon>Beggiatoa</taxon>
    </lineage>
</organism>
<dbReference type="Gene3D" id="3.40.720.10">
    <property type="entry name" value="Alkaline Phosphatase, subunit A"/>
    <property type="match status" value="1"/>
</dbReference>
<dbReference type="PROSITE" id="PS00523">
    <property type="entry name" value="SULFATASE_1"/>
    <property type="match status" value="1"/>
</dbReference>
<dbReference type="RefSeq" id="WP_062148770.1">
    <property type="nucleotide sequence ID" value="NZ_CP012373.2"/>
</dbReference>
<dbReference type="GO" id="GO:0004065">
    <property type="term" value="F:arylsulfatase activity"/>
    <property type="evidence" value="ECO:0007669"/>
    <property type="project" value="TreeGrafter"/>
</dbReference>
<accession>A0A2N9YBJ6</accession>
<evidence type="ECO:0000256" key="5">
    <source>
        <dbReference type="PIRSR" id="PIRSR600917-52"/>
    </source>
</evidence>
<comment type="similarity">
    <text evidence="1">Belongs to the sulfatase family.</text>
</comment>
<dbReference type="STRING" id="288004.AL038_02915"/>
<keyword evidence="7" id="KW-0808">Transferase</keyword>
<reference evidence="8" key="1">
    <citation type="submission" date="2016-12" db="EMBL/GenBank/DDBJ databases">
        <title>Complete Genome Sequence of Beggiatoa leptomitiformis D-401.</title>
        <authorList>
            <person name="Fomenkov A."/>
            <person name="Vincze T."/>
            <person name="Grabovich M."/>
            <person name="Anton B.P."/>
            <person name="Dubinina G."/>
            <person name="Orlova M."/>
            <person name="Belousova E."/>
            <person name="Roberts R.J."/>
        </authorList>
    </citation>
    <scope>NUCLEOTIDE SEQUENCE [LARGE SCALE GENOMIC DNA]</scope>
    <source>
        <strain evidence="8">D-401</strain>
    </source>
</reference>
<dbReference type="InterPro" id="IPR024607">
    <property type="entry name" value="Sulfatase_CS"/>
</dbReference>
<dbReference type="GO" id="GO:0046872">
    <property type="term" value="F:metal ion binding"/>
    <property type="evidence" value="ECO:0007669"/>
    <property type="project" value="UniProtKB-KW"/>
</dbReference>
<dbReference type="CDD" id="cd16025">
    <property type="entry name" value="PAS_like"/>
    <property type="match status" value="1"/>
</dbReference>
<keyword evidence="2" id="KW-0479">Metal-binding</keyword>
<dbReference type="InterPro" id="IPR050738">
    <property type="entry name" value="Sulfatase"/>
</dbReference>
<evidence type="ECO:0000313" key="7">
    <source>
        <dbReference type="EMBL" id="AUI67789.1"/>
    </source>
</evidence>
<evidence type="ECO:0000313" key="8">
    <source>
        <dbReference type="Proteomes" id="UP000234271"/>
    </source>
</evidence>